<dbReference type="AlphaFoldDB" id="A0A951PAQ7"/>
<dbReference type="Pfam" id="PF13026">
    <property type="entry name" value="DUF3887"/>
    <property type="match status" value="1"/>
</dbReference>
<organism evidence="2 3">
    <name type="scientific">Pegethrix bostrychoides GSE-TBD4-15B</name>
    <dbReference type="NCBI Taxonomy" id="2839662"/>
    <lineage>
        <taxon>Bacteria</taxon>
        <taxon>Bacillati</taxon>
        <taxon>Cyanobacteriota</taxon>
        <taxon>Cyanophyceae</taxon>
        <taxon>Oculatellales</taxon>
        <taxon>Oculatellaceae</taxon>
        <taxon>Pegethrix</taxon>
    </lineage>
</organism>
<evidence type="ECO:0000259" key="1">
    <source>
        <dbReference type="Pfam" id="PF13026"/>
    </source>
</evidence>
<protein>
    <submittedName>
        <fullName evidence="2">DUF3887 domain-containing protein</fullName>
    </submittedName>
</protein>
<reference evidence="2" key="2">
    <citation type="journal article" date="2022" name="Microbiol. Resour. Announc.">
        <title>Metagenome Sequencing to Explore Phylogenomics of Terrestrial Cyanobacteria.</title>
        <authorList>
            <person name="Ward R.D."/>
            <person name="Stajich J.E."/>
            <person name="Johansen J.R."/>
            <person name="Huntemann M."/>
            <person name="Clum A."/>
            <person name="Foster B."/>
            <person name="Foster B."/>
            <person name="Roux S."/>
            <person name="Palaniappan K."/>
            <person name="Varghese N."/>
            <person name="Mukherjee S."/>
            <person name="Reddy T.B.K."/>
            <person name="Daum C."/>
            <person name="Copeland A."/>
            <person name="Chen I.A."/>
            <person name="Ivanova N.N."/>
            <person name="Kyrpides N.C."/>
            <person name="Shapiro N."/>
            <person name="Eloe-Fadrosh E.A."/>
            <person name="Pietrasiak N."/>
        </authorList>
    </citation>
    <scope>NUCLEOTIDE SEQUENCE</scope>
    <source>
        <strain evidence="2">GSE-TBD4-15B</strain>
    </source>
</reference>
<dbReference type="InterPro" id="IPR024981">
    <property type="entry name" value="DUF3887"/>
</dbReference>
<accession>A0A951PAQ7</accession>
<dbReference type="Gene3D" id="3.10.450.590">
    <property type="match status" value="1"/>
</dbReference>
<dbReference type="Proteomes" id="UP000707356">
    <property type="component" value="Unassembled WGS sequence"/>
</dbReference>
<proteinExistence type="predicted"/>
<evidence type="ECO:0000313" key="2">
    <source>
        <dbReference type="EMBL" id="MBW4466147.1"/>
    </source>
</evidence>
<sequence>MASPVLAQPLQIAQLLPTQAPAQAPETEVEAEVEASDADEAQIEEIAERFIDLIAAGQVEQARELLNPTLKAGWTLDQMQDDWDRLQRITGQYQRRVKTQVASGNLVLIDLEFEQATDNLFVIFDDQQQIQGVDFPLQLPRL</sequence>
<gene>
    <name evidence="2" type="ORF">KME07_12025</name>
</gene>
<comment type="caution">
    <text evidence="2">The sequence shown here is derived from an EMBL/GenBank/DDBJ whole genome shotgun (WGS) entry which is preliminary data.</text>
</comment>
<evidence type="ECO:0000313" key="3">
    <source>
        <dbReference type="Proteomes" id="UP000707356"/>
    </source>
</evidence>
<dbReference type="EMBL" id="JAHHHV010000066">
    <property type="protein sequence ID" value="MBW4466147.1"/>
    <property type="molecule type" value="Genomic_DNA"/>
</dbReference>
<feature type="domain" description="DUF3887" evidence="1">
    <location>
        <begin position="47"/>
        <end position="132"/>
    </location>
</feature>
<name>A0A951PAQ7_9CYAN</name>
<reference evidence="2" key="1">
    <citation type="submission" date="2021-05" db="EMBL/GenBank/DDBJ databases">
        <authorList>
            <person name="Pietrasiak N."/>
            <person name="Ward R."/>
            <person name="Stajich J.E."/>
            <person name="Kurbessoian T."/>
        </authorList>
    </citation>
    <scope>NUCLEOTIDE SEQUENCE</scope>
    <source>
        <strain evidence="2">GSE-TBD4-15B</strain>
    </source>
</reference>